<keyword evidence="1" id="KW-0239">DNA-directed DNA polymerase</keyword>
<organism evidence="5 6">
    <name type="scientific">Lentinula raphanica</name>
    <dbReference type="NCBI Taxonomy" id="153919"/>
    <lineage>
        <taxon>Eukaryota</taxon>
        <taxon>Fungi</taxon>
        <taxon>Dikarya</taxon>
        <taxon>Basidiomycota</taxon>
        <taxon>Agaricomycotina</taxon>
        <taxon>Agaricomycetes</taxon>
        <taxon>Agaricomycetidae</taxon>
        <taxon>Agaricales</taxon>
        <taxon>Marasmiineae</taxon>
        <taxon>Omphalotaceae</taxon>
        <taxon>Lentinula</taxon>
    </lineage>
</organism>
<feature type="domain" description="DNA polymerase epsilon ,catalytic subunit A thumb" evidence="4">
    <location>
        <begin position="1"/>
        <end position="84"/>
    </location>
</feature>
<dbReference type="GO" id="GO:0008622">
    <property type="term" value="C:epsilon DNA polymerase complex"/>
    <property type="evidence" value="ECO:0007669"/>
    <property type="project" value="InterPro"/>
</dbReference>
<keyword evidence="1" id="KW-0411">Iron-sulfur</keyword>
<dbReference type="GO" id="GO:0045004">
    <property type="term" value="P:DNA replication proofreading"/>
    <property type="evidence" value="ECO:0007669"/>
    <property type="project" value="TreeGrafter"/>
</dbReference>
<protein>
    <recommendedName>
        <fullName evidence="1">DNA polymerase epsilon catalytic subunit</fullName>
        <ecNumber evidence="1">2.7.7.7</ecNumber>
    </recommendedName>
</protein>
<comment type="similarity">
    <text evidence="1">Belongs to the DNA polymerase type-B family.</text>
</comment>
<dbReference type="EMBL" id="MU806105">
    <property type="protein sequence ID" value="KAJ3839862.1"/>
    <property type="molecule type" value="Genomic_DNA"/>
</dbReference>
<evidence type="ECO:0000256" key="2">
    <source>
        <dbReference type="SAM" id="MobiDB-lite"/>
    </source>
</evidence>
<dbReference type="GO" id="GO:0008310">
    <property type="term" value="F:single-stranded DNA 3'-5' DNA exonuclease activity"/>
    <property type="evidence" value="ECO:0007669"/>
    <property type="project" value="TreeGrafter"/>
</dbReference>
<feature type="compositionally biased region" description="Polar residues" evidence="2">
    <location>
        <begin position="311"/>
        <end position="333"/>
    </location>
</feature>
<dbReference type="GO" id="GO:0008270">
    <property type="term" value="F:zinc ion binding"/>
    <property type="evidence" value="ECO:0007669"/>
    <property type="project" value="UniProtKB-KW"/>
</dbReference>
<dbReference type="GO" id="GO:0003887">
    <property type="term" value="F:DNA-directed DNA polymerase activity"/>
    <property type="evidence" value="ECO:0007669"/>
    <property type="project" value="UniProtKB-KW"/>
</dbReference>
<dbReference type="GO" id="GO:0006297">
    <property type="term" value="P:nucleotide-excision repair, DNA gap filling"/>
    <property type="evidence" value="ECO:0007669"/>
    <property type="project" value="TreeGrafter"/>
</dbReference>
<gene>
    <name evidence="5" type="ORF">F5878DRAFT_676722</name>
</gene>
<comment type="function">
    <text evidence="1">DNA polymerase II participates in chromosomal DNA replication.</text>
</comment>
<dbReference type="GO" id="GO:0051539">
    <property type="term" value="F:4 iron, 4 sulfur cluster binding"/>
    <property type="evidence" value="ECO:0007669"/>
    <property type="project" value="UniProtKB-KW"/>
</dbReference>
<keyword evidence="1" id="KW-0238">DNA-binding</keyword>
<dbReference type="InterPro" id="IPR029703">
    <property type="entry name" value="POL2"/>
</dbReference>
<dbReference type="InterPro" id="IPR013697">
    <property type="entry name" value="DNA_pol_e_suA_C"/>
</dbReference>
<feature type="region of interest" description="Disordered" evidence="2">
    <location>
        <begin position="308"/>
        <end position="333"/>
    </location>
</feature>
<feature type="domain" description="DNA polymerase epsilon catalytic subunit A C-terminal" evidence="3">
    <location>
        <begin position="200"/>
        <end position="303"/>
    </location>
</feature>
<keyword evidence="1" id="KW-0548">Nucleotidyltransferase</keyword>
<evidence type="ECO:0000313" key="5">
    <source>
        <dbReference type="EMBL" id="KAJ3839862.1"/>
    </source>
</evidence>
<dbReference type="GO" id="GO:0006287">
    <property type="term" value="P:base-excision repair, gap-filling"/>
    <property type="evidence" value="ECO:0007669"/>
    <property type="project" value="TreeGrafter"/>
</dbReference>
<dbReference type="GO" id="GO:0000278">
    <property type="term" value="P:mitotic cell cycle"/>
    <property type="evidence" value="ECO:0007669"/>
    <property type="project" value="TreeGrafter"/>
</dbReference>
<accession>A0AA38UFG6</accession>
<keyword evidence="1" id="KW-0863">Zinc-finger</keyword>
<proteinExistence type="inferred from homology"/>
<dbReference type="GO" id="GO:0006272">
    <property type="term" value="P:leading strand elongation"/>
    <property type="evidence" value="ECO:0007669"/>
    <property type="project" value="TreeGrafter"/>
</dbReference>
<keyword evidence="1" id="KW-0479">Metal-binding</keyword>
<dbReference type="Proteomes" id="UP001163846">
    <property type="component" value="Unassembled WGS sequence"/>
</dbReference>
<keyword evidence="1" id="KW-0235">DNA replication</keyword>
<name>A0AA38UFG6_9AGAR</name>
<dbReference type="PANTHER" id="PTHR10670:SF0">
    <property type="entry name" value="DNA POLYMERASE EPSILON CATALYTIC SUBUNIT A"/>
    <property type="match status" value="1"/>
</dbReference>
<sequence>MVKDKRLACKFIISAKFIGAPVTECYPSGYCLCRREHKADIPSQWLKDSSVVEFDLRSILDWNYYIERLGSVIQRLITIPAAMQKVPNPIPRIHHPDWLHRRNFKQNKLTDFFKQAADGTETQEEETQLTGIEDIGESDPQTLFVPSETSMLRKGTTQLETVEEDKHLLPFRTTVKLHIVDPATRRQNITRLREAHIGLKKQRNEDFGQSKLFAYPDSREFTTSYHSTDAAAMKAISRELGIVEDQNQIVVLSSNKDDSYFEMNNPKLAEFLVLSMAKAKCAQTLDVFPWQFHVVGKMLNRYRTKRARPQFQYTPNPRTLRTRPANQNPHKFV</sequence>
<evidence type="ECO:0000259" key="3">
    <source>
        <dbReference type="Pfam" id="PF08490"/>
    </source>
</evidence>
<keyword evidence="1" id="KW-0539">Nucleus</keyword>
<evidence type="ECO:0000259" key="4">
    <source>
        <dbReference type="Pfam" id="PF22634"/>
    </source>
</evidence>
<keyword evidence="1" id="KW-0862">Zinc</keyword>
<dbReference type="Pfam" id="PF08490">
    <property type="entry name" value="DUF1744"/>
    <property type="match status" value="1"/>
</dbReference>
<comment type="cofactor">
    <cofactor evidence="1">
        <name>[4Fe-4S] cluster</name>
        <dbReference type="ChEBI" id="CHEBI:49883"/>
    </cofactor>
</comment>
<dbReference type="PANTHER" id="PTHR10670">
    <property type="entry name" value="DNA POLYMERASE EPSILON CATALYTIC SUBUNIT A"/>
    <property type="match status" value="1"/>
</dbReference>
<dbReference type="GO" id="GO:0003677">
    <property type="term" value="F:DNA binding"/>
    <property type="evidence" value="ECO:0007669"/>
    <property type="project" value="UniProtKB-KW"/>
</dbReference>
<keyword evidence="1" id="KW-0408">Iron</keyword>
<evidence type="ECO:0000313" key="6">
    <source>
        <dbReference type="Proteomes" id="UP001163846"/>
    </source>
</evidence>
<comment type="caution">
    <text evidence="5">The sequence shown here is derived from an EMBL/GenBank/DDBJ whole genome shotgun (WGS) entry which is preliminary data.</text>
</comment>
<keyword evidence="6" id="KW-1185">Reference proteome</keyword>
<keyword evidence="1" id="KW-0004">4Fe-4S</keyword>
<dbReference type="EC" id="2.7.7.7" evidence="1"/>
<dbReference type="AlphaFoldDB" id="A0AA38UFG6"/>
<dbReference type="InterPro" id="IPR055191">
    <property type="entry name" value="POL2_thumb"/>
</dbReference>
<evidence type="ECO:0000256" key="1">
    <source>
        <dbReference type="RuleBase" id="RU365029"/>
    </source>
</evidence>
<dbReference type="Pfam" id="PF22634">
    <property type="entry name" value="POL2_thumb"/>
    <property type="match status" value="1"/>
</dbReference>
<keyword evidence="1" id="KW-0808">Transferase</keyword>
<comment type="subcellular location">
    <subcellularLocation>
        <location evidence="1">Nucleus</location>
    </subcellularLocation>
</comment>
<comment type="catalytic activity">
    <reaction evidence="1">
        <text>DNA(n) + a 2'-deoxyribonucleoside 5'-triphosphate = DNA(n+1) + diphosphate</text>
        <dbReference type="Rhea" id="RHEA:22508"/>
        <dbReference type="Rhea" id="RHEA-COMP:17339"/>
        <dbReference type="Rhea" id="RHEA-COMP:17340"/>
        <dbReference type="ChEBI" id="CHEBI:33019"/>
        <dbReference type="ChEBI" id="CHEBI:61560"/>
        <dbReference type="ChEBI" id="CHEBI:173112"/>
        <dbReference type="EC" id="2.7.7.7"/>
    </reaction>
</comment>
<reference evidence="5" key="1">
    <citation type="submission" date="2022-08" db="EMBL/GenBank/DDBJ databases">
        <authorList>
            <consortium name="DOE Joint Genome Institute"/>
            <person name="Min B."/>
            <person name="Riley R."/>
            <person name="Sierra-Patev S."/>
            <person name="Naranjo-Ortiz M."/>
            <person name="Looney B."/>
            <person name="Konkel Z."/>
            <person name="Slot J.C."/>
            <person name="Sakamoto Y."/>
            <person name="Steenwyk J.L."/>
            <person name="Rokas A."/>
            <person name="Carro J."/>
            <person name="Camarero S."/>
            <person name="Ferreira P."/>
            <person name="Molpeceres G."/>
            <person name="Ruiz-Duenas F.J."/>
            <person name="Serrano A."/>
            <person name="Henrissat B."/>
            <person name="Drula E."/>
            <person name="Hughes K.W."/>
            <person name="Mata J.L."/>
            <person name="Ishikawa N.K."/>
            <person name="Vargas-Isla R."/>
            <person name="Ushijima S."/>
            <person name="Smith C.A."/>
            <person name="Ahrendt S."/>
            <person name="Andreopoulos W."/>
            <person name="He G."/>
            <person name="Labutti K."/>
            <person name="Lipzen A."/>
            <person name="Ng V."/>
            <person name="Sandor L."/>
            <person name="Barry K."/>
            <person name="Martinez A.T."/>
            <person name="Xiao Y."/>
            <person name="Gibbons J.G."/>
            <person name="Terashima K."/>
            <person name="Hibbett D.S."/>
            <person name="Grigoriev I.V."/>
        </authorList>
    </citation>
    <scope>NUCLEOTIDE SEQUENCE</scope>
    <source>
        <strain evidence="5">TFB9207</strain>
    </source>
</reference>